<dbReference type="STRING" id="1314777.A0A164M7M6"/>
<proteinExistence type="predicted"/>
<accession>A0A164M7M6</accession>
<keyword evidence="2" id="KW-1185">Reference proteome</keyword>
<dbReference type="AlphaFoldDB" id="A0A164M7M6"/>
<protein>
    <submittedName>
        <fullName evidence="1">Uncharacterized protein</fullName>
    </submittedName>
</protein>
<evidence type="ECO:0000313" key="1">
    <source>
        <dbReference type="EMBL" id="KZS86445.1"/>
    </source>
</evidence>
<evidence type="ECO:0000313" key="2">
    <source>
        <dbReference type="Proteomes" id="UP000076722"/>
    </source>
</evidence>
<organism evidence="1 2">
    <name type="scientific">Sistotremastrum niveocremeum HHB9708</name>
    <dbReference type="NCBI Taxonomy" id="1314777"/>
    <lineage>
        <taxon>Eukaryota</taxon>
        <taxon>Fungi</taxon>
        <taxon>Dikarya</taxon>
        <taxon>Basidiomycota</taxon>
        <taxon>Agaricomycotina</taxon>
        <taxon>Agaricomycetes</taxon>
        <taxon>Sistotremastrales</taxon>
        <taxon>Sistotremastraceae</taxon>
        <taxon>Sertulicium</taxon>
        <taxon>Sertulicium niveocremeum</taxon>
    </lineage>
</organism>
<dbReference type="Proteomes" id="UP000076722">
    <property type="component" value="Unassembled WGS sequence"/>
</dbReference>
<sequence length="124" mass="14571">MKSRKSELHVKIPSQFRFLTGHPQELSHVMQIYPEGKSWVPHFSGQTLPKREGPDPVKYHATMLMLFKPWRTASDLKPEGTDWGTSFEAHIFTAHQQRLMNNFNLRYECLDSRDDFHAQRMKDG</sequence>
<feature type="non-terminal residue" evidence="1">
    <location>
        <position position="124"/>
    </location>
</feature>
<reference evidence="1 2" key="1">
    <citation type="journal article" date="2016" name="Mol. Biol. Evol.">
        <title>Comparative Genomics of Early-Diverging Mushroom-Forming Fungi Provides Insights into the Origins of Lignocellulose Decay Capabilities.</title>
        <authorList>
            <person name="Nagy L.G."/>
            <person name="Riley R."/>
            <person name="Tritt A."/>
            <person name="Adam C."/>
            <person name="Daum C."/>
            <person name="Floudas D."/>
            <person name="Sun H."/>
            <person name="Yadav J.S."/>
            <person name="Pangilinan J."/>
            <person name="Larsson K.H."/>
            <person name="Matsuura K."/>
            <person name="Barry K."/>
            <person name="Labutti K."/>
            <person name="Kuo R."/>
            <person name="Ohm R.A."/>
            <person name="Bhattacharya S.S."/>
            <person name="Shirouzu T."/>
            <person name="Yoshinaga Y."/>
            <person name="Martin F.M."/>
            <person name="Grigoriev I.V."/>
            <person name="Hibbett D.S."/>
        </authorList>
    </citation>
    <scope>NUCLEOTIDE SEQUENCE [LARGE SCALE GENOMIC DNA]</scope>
    <source>
        <strain evidence="1 2">HHB9708</strain>
    </source>
</reference>
<dbReference type="OrthoDB" id="3259294at2759"/>
<name>A0A164M7M6_9AGAM</name>
<dbReference type="EMBL" id="KV419499">
    <property type="protein sequence ID" value="KZS86445.1"/>
    <property type="molecule type" value="Genomic_DNA"/>
</dbReference>
<gene>
    <name evidence="1" type="ORF">SISNIDRAFT_420893</name>
</gene>